<evidence type="ECO:0000313" key="3">
    <source>
        <dbReference type="Proteomes" id="UP000653343"/>
    </source>
</evidence>
<dbReference type="SUPFAM" id="SSF51197">
    <property type="entry name" value="Clavaminate synthase-like"/>
    <property type="match status" value="1"/>
</dbReference>
<gene>
    <name evidence="2" type="ORF">GCM10010946_29740</name>
</gene>
<comment type="caution">
    <text evidence="2">The sequence shown here is derived from an EMBL/GenBank/DDBJ whole genome shotgun (WGS) entry which is preliminary data.</text>
</comment>
<comment type="cofactor">
    <cofactor evidence="1">
        <name>Fe(2+)</name>
        <dbReference type="ChEBI" id="CHEBI:29033"/>
    </cofactor>
</comment>
<organism evidence="2 3">
    <name type="scientific">Undibacterium squillarum</name>
    <dbReference type="NCBI Taxonomy" id="1131567"/>
    <lineage>
        <taxon>Bacteria</taxon>
        <taxon>Pseudomonadati</taxon>
        <taxon>Pseudomonadota</taxon>
        <taxon>Betaproteobacteria</taxon>
        <taxon>Burkholderiales</taxon>
        <taxon>Oxalobacteraceae</taxon>
        <taxon>Undibacterium</taxon>
    </lineage>
</organism>
<evidence type="ECO:0000256" key="1">
    <source>
        <dbReference type="ARBA" id="ARBA00001954"/>
    </source>
</evidence>
<dbReference type="RefSeq" id="WP_189358010.1">
    <property type="nucleotide sequence ID" value="NZ_BMYU01000008.1"/>
</dbReference>
<dbReference type="PANTHER" id="PTHR20883">
    <property type="entry name" value="PHYTANOYL-COA DIOXYGENASE DOMAIN CONTAINING 1"/>
    <property type="match status" value="1"/>
</dbReference>
<name>A0ABQ2Y0M0_9BURK</name>
<sequence>MNTSQRAQYEEQGFVILRQFLKPALFQEIKDEINQVGRFIVDPRFDFDTYQPEIMTPKKQSQLYDRLHYLPCLSRLSGNQDLLQACRDLGIAQPVLMGCCNMRYDRPDDARHLFDWHQDTIYLLGSVNAVTIWIPFGPVDAHHGTIQVIPGSHRAGIHPYRKVSDKPVEPHRQFLQRDLSFDGEISEPPVTVEALPGDVIIFKQMLLHRSLPNLSDKVRWTAQVRISDLCEPGYLEAGCPNGDKHNIFFQSYPGFVHPESVKHEN</sequence>
<evidence type="ECO:0008006" key="4">
    <source>
        <dbReference type="Google" id="ProtNLM"/>
    </source>
</evidence>
<protein>
    <recommendedName>
        <fullName evidence="4">Phytanoyl-CoA dioxygenase</fullName>
    </recommendedName>
</protein>
<dbReference type="InterPro" id="IPR008775">
    <property type="entry name" value="Phytyl_CoA_dOase-like"/>
</dbReference>
<dbReference type="EMBL" id="BMYU01000008">
    <property type="protein sequence ID" value="GGX49147.1"/>
    <property type="molecule type" value="Genomic_DNA"/>
</dbReference>
<dbReference type="Proteomes" id="UP000653343">
    <property type="component" value="Unassembled WGS sequence"/>
</dbReference>
<dbReference type="Gene3D" id="2.60.120.620">
    <property type="entry name" value="q2cbj1_9rhob like domain"/>
    <property type="match status" value="1"/>
</dbReference>
<reference evidence="3" key="1">
    <citation type="journal article" date="2019" name="Int. J. Syst. Evol. Microbiol.">
        <title>The Global Catalogue of Microorganisms (GCM) 10K type strain sequencing project: providing services to taxonomists for standard genome sequencing and annotation.</title>
        <authorList>
            <consortium name="The Broad Institute Genomics Platform"/>
            <consortium name="The Broad Institute Genome Sequencing Center for Infectious Disease"/>
            <person name="Wu L."/>
            <person name="Ma J."/>
        </authorList>
    </citation>
    <scope>NUCLEOTIDE SEQUENCE [LARGE SCALE GENOMIC DNA]</scope>
    <source>
        <strain evidence="3">KCTC 23917</strain>
    </source>
</reference>
<accession>A0ABQ2Y0M0</accession>
<keyword evidence="3" id="KW-1185">Reference proteome</keyword>
<dbReference type="Pfam" id="PF05721">
    <property type="entry name" value="PhyH"/>
    <property type="match status" value="1"/>
</dbReference>
<proteinExistence type="predicted"/>
<evidence type="ECO:0000313" key="2">
    <source>
        <dbReference type="EMBL" id="GGX49147.1"/>
    </source>
</evidence>
<dbReference type="PANTHER" id="PTHR20883:SF48">
    <property type="entry name" value="ECTOINE DIOXYGENASE"/>
    <property type="match status" value="1"/>
</dbReference>